<dbReference type="Proteomes" id="UP000014148">
    <property type="component" value="Unassembled WGS sequence"/>
</dbReference>
<comment type="caution">
    <text evidence="2">The sequence shown here is derived from an EMBL/GenBank/DDBJ whole genome shotgun (WGS) entry which is preliminary data.</text>
</comment>
<dbReference type="EMBL" id="ASWA01000002">
    <property type="protein sequence ID" value="EOT69342.1"/>
    <property type="molecule type" value="Genomic_DNA"/>
</dbReference>
<keyword evidence="1" id="KW-0732">Signal</keyword>
<dbReference type="AlphaFoldDB" id="R2PCA8"/>
<dbReference type="eggNOG" id="ENOG5032PJ6">
    <property type="taxonomic scope" value="Bacteria"/>
</dbReference>
<evidence type="ECO:0000313" key="4">
    <source>
        <dbReference type="Proteomes" id="UP000013783"/>
    </source>
</evidence>
<evidence type="ECO:0000256" key="1">
    <source>
        <dbReference type="SAM" id="SignalP"/>
    </source>
</evidence>
<organism evidence="2 4">
    <name type="scientific">Enterococcus malodoratus ATCC 43197</name>
    <dbReference type="NCBI Taxonomy" id="1158601"/>
    <lineage>
        <taxon>Bacteria</taxon>
        <taxon>Bacillati</taxon>
        <taxon>Bacillota</taxon>
        <taxon>Bacilli</taxon>
        <taxon>Lactobacillales</taxon>
        <taxon>Enterococcaceae</taxon>
        <taxon>Enterococcus</taxon>
    </lineage>
</organism>
<dbReference type="GeneID" id="79788139"/>
<reference evidence="2 4" key="1">
    <citation type="submission" date="2013-02" db="EMBL/GenBank/DDBJ databases">
        <title>The Genome Sequence of Enterococcus malodoratus ATCC_43197.</title>
        <authorList>
            <consortium name="The Broad Institute Genome Sequencing Platform"/>
            <consortium name="The Broad Institute Genome Sequencing Center for Infectious Disease"/>
            <person name="Earl A.M."/>
            <person name="Gilmore M.S."/>
            <person name="Lebreton F."/>
            <person name="Walker B."/>
            <person name="Young S.K."/>
            <person name="Zeng Q."/>
            <person name="Gargeya S."/>
            <person name="Fitzgerald M."/>
            <person name="Haas B."/>
            <person name="Abouelleil A."/>
            <person name="Alvarado L."/>
            <person name="Arachchi H.M."/>
            <person name="Berlin A.M."/>
            <person name="Chapman S.B."/>
            <person name="Dewar J."/>
            <person name="Goldberg J."/>
            <person name="Griggs A."/>
            <person name="Gujja S."/>
            <person name="Hansen M."/>
            <person name="Howarth C."/>
            <person name="Imamovic A."/>
            <person name="Larimer J."/>
            <person name="McCowan C."/>
            <person name="Murphy C."/>
            <person name="Neiman D."/>
            <person name="Pearson M."/>
            <person name="Priest M."/>
            <person name="Roberts A."/>
            <person name="Saif S."/>
            <person name="Shea T."/>
            <person name="Sisk P."/>
            <person name="Sykes S."/>
            <person name="Wortman J."/>
            <person name="Nusbaum C."/>
            <person name="Birren B."/>
        </authorList>
    </citation>
    <scope>NUCLEOTIDE SEQUENCE [LARGE SCALE GENOMIC DNA]</scope>
    <source>
        <strain evidence="2 4">ATCC 43197</strain>
    </source>
</reference>
<dbReference type="STRING" id="71451.RV07_GL001097"/>
<accession>R2PCA8</accession>
<name>R2PCA8_9ENTE</name>
<sequence>MKKKMIAVLLLSVLATTPITALGAEKDGENLDILTGDVRERAVTLKQWFKGIPPKTYRGKQRIDYYKAIGGGYIGVYL</sequence>
<dbReference type="OrthoDB" id="9911866at2"/>
<dbReference type="EMBL" id="AJAK01000007">
    <property type="protein sequence ID" value="EOH80833.1"/>
    <property type="molecule type" value="Genomic_DNA"/>
</dbReference>
<keyword evidence="5" id="KW-1185">Reference proteome</keyword>
<evidence type="ECO:0000313" key="5">
    <source>
        <dbReference type="Proteomes" id="UP000014148"/>
    </source>
</evidence>
<proteinExistence type="predicted"/>
<protein>
    <submittedName>
        <fullName evidence="2">Uncharacterized protein</fullName>
    </submittedName>
</protein>
<dbReference type="PATRIC" id="fig|1158601.3.peg.847"/>
<gene>
    <name evidence="3" type="ORF">I585_00805</name>
    <name evidence="2" type="ORF">UAI_00874</name>
</gene>
<feature type="signal peptide" evidence="1">
    <location>
        <begin position="1"/>
        <end position="23"/>
    </location>
</feature>
<reference evidence="3 5" key="2">
    <citation type="submission" date="2013-03" db="EMBL/GenBank/DDBJ databases">
        <title>The Genome Sequence of Enterococcus malodoratus ATCC_43197 (PacBio/Illumina hybrid assembly).</title>
        <authorList>
            <consortium name="The Broad Institute Genomics Platform"/>
            <consortium name="The Broad Institute Genome Sequencing Center for Infectious Disease"/>
            <person name="Earl A."/>
            <person name="Russ C."/>
            <person name="Gilmore M."/>
            <person name="Surin D."/>
            <person name="Walker B."/>
            <person name="Young S."/>
            <person name="Zeng Q."/>
            <person name="Gargeya S."/>
            <person name="Fitzgerald M."/>
            <person name="Haas B."/>
            <person name="Abouelleil A."/>
            <person name="Allen A.W."/>
            <person name="Alvarado L."/>
            <person name="Arachchi H.M."/>
            <person name="Berlin A.M."/>
            <person name="Chapman S.B."/>
            <person name="Gainer-Dewar J."/>
            <person name="Goldberg J."/>
            <person name="Griggs A."/>
            <person name="Gujja S."/>
            <person name="Hansen M."/>
            <person name="Howarth C."/>
            <person name="Imamovic A."/>
            <person name="Ireland A."/>
            <person name="Larimer J."/>
            <person name="McCowan C."/>
            <person name="Murphy C."/>
            <person name="Pearson M."/>
            <person name="Poon T.W."/>
            <person name="Priest M."/>
            <person name="Roberts A."/>
            <person name="Saif S."/>
            <person name="Shea T."/>
            <person name="Sisk P."/>
            <person name="Sykes S."/>
            <person name="Wortman J."/>
            <person name="Nusbaum C."/>
            <person name="Birren B."/>
        </authorList>
    </citation>
    <scope>NUCLEOTIDE SEQUENCE [LARGE SCALE GENOMIC DNA]</scope>
    <source>
        <strain evidence="3 5">ATCC 43197</strain>
    </source>
</reference>
<evidence type="ECO:0000313" key="3">
    <source>
        <dbReference type="EMBL" id="EOT69342.1"/>
    </source>
</evidence>
<feature type="chain" id="PRO_5004355071" evidence="1">
    <location>
        <begin position="24"/>
        <end position="78"/>
    </location>
</feature>
<dbReference type="RefSeq" id="WP_010739750.1">
    <property type="nucleotide sequence ID" value="NZ_KB946249.1"/>
</dbReference>
<evidence type="ECO:0000313" key="2">
    <source>
        <dbReference type="EMBL" id="EOH80833.1"/>
    </source>
</evidence>
<dbReference type="Proteomes" id="UP000013783">
    <property type="component" value="Unassembled WGS sequence"/>
</dbReference>